<evidence type="ECO:0000256" key="2">
    <source>
        <dbReference type="ARBA" id="ARBA00022475"/>
    </source>
</evidence>
<dbReference type="GO" id="GO:0005886">
    <property type="term" value="C:plasma membrane"/>
    <property type="evidence" value="ECO:0007669"/>
    <property type="project" value="UniProtKB-SubCell"/>
</dbReference>
<dbReference type="AlphaFoldDB" id="A0A318RIX9"/>
<proteinExistence type="inferred from homology"/>
<dbReference type="Proteomes" id="UP000247591">
    <property type="component" value="Unassembled WGS sequence"/>
</dbReference>
<comment type="function">
    <text evidence="6">Catalyzes the glycosylation of 4,4'-diaponeurosporenoate, i.e. the esterification of glucose at the C1'' position with the carboxyl group of 4,4'-diaponeurosporenic acid, to form glycosyl-4,4'-diaponeurosporenoate. This is a step in the biosynthesis of staphyloxanthin, an orange pigment present in most staphylococci strains.</text>
</comment>
<evidence type="ECO:0000256" key="1">
    <source>
        <dbReference type="ARBA" id="ARBA00004236"/>
    </source>
</evidence>
<protein>
    <recommendedName>
        <fullName evidence="9">4,4'-diaponeurosporenoate glycosyltransferase</fullName>
    </recommendedName>
</protein>
<keyword evidence="3" id="KW-0328">Glycosyltransferase</keyword>
<evidence type="ECO:0000259" key="10">
    <source>
        <dbReference type="Pfam" id="PF00535"/>
    </source>
</evidence>
<reference evidence="11 12" key="1">
    <citation type="submission" date="2018-06" db="EMBL/GenBank/DDBJ databases">
        <title>Genomic Encyclopedia of Type Strains, Phase IV (KMG-IV): sequencing the most valuable type-strain genomes for metagenomic binning, comparative biology and taxonomic classification.</title>
        <authorList>
            <person name="Goeker M."/>
        </authorList>
    </citation>
    <scope>NUCLEOTIDE SEQUENCE [LARGE SCALE GENOMIC DNA]</scope>
    <source>
        <strain evidence="11 12">DSM 45521</strain>
    </source>
</reference>
<name>A0A318RIX9_WILLI</name>
<evidence type="ECO:0000256" key="9">
    <source>
        <dbReference type="ARBA" id="ARBA00040345"/>
    </source>
</evidence>
<keyword evidence="5" id="KW-0472">Membrane</keyword>
<evidence type="ECO:0000256" key="3">
    <source>
        <dbReference type="ARBA" id="ARBA00022676"/>
    </source>
</evidence>
<comment type="similarity">
    <text evidence="8">Belongs to the glycosyltransferase 2 family. CrtQ subfamily.</text>
</comment>
<dbReference type="InterPro" id="IPR029044">
    <property type="entry name" value="Nucleotide-diphossugar_trans"/>
</dbReference>
<dbReference type="EMBL" id="QJSP01000010">
    <property type="protein sequence ID" value="PYE15421.1"/>
    <property type="molecule type" value="Genomic_DNA"/>
</dbReference>
<dbReference type="PANTHER" id="PTHR43646:SF2">
    <property type="entry name" value="GLYCOSYLTRANSFERASE 2-LIKE DOMAIN-CONTAINING PROTEIN"/>
    <property type="match status" value="1"/>
</dbReference>
<accession>A0A318RIX9</accession>
<keyword evidence="12" id="KW-1185">Reference proteome</keyword>
<comment type="caution">
    <text evidence="11">The sequence shown here is derived from an EMBL/GenBank/DDBJ whole genome shotgun (WGS) entry which is preliminary data.</text>
</comment>
<sequence length="228" mass="24108">MTEKGRRPDKIVVVVPAHNEQALLPSCLDSISAAVAETAIPAEVIVVLDDCSDGTAACVMPPTTAVVATGRSVGQARKVGFESSRWTDETWFATTDADSVVPIHWLTAQIEAVAGGADAYVGTVVGDDWARWPAEVADRFSAAYQATDGHRHVHGANLGLWADVYFGVGGFALVDHDEDVDLVNRLRVAGVPIEWSARAPVITSTRPHGRLSGGFADHLRGLAGEEAS</sequence>
<gene>
    <name evidence="11" type="ORF">DFR67_11082</name>
</gene>
<organism evidence="11 12">
    <name type="scientific">Williamsia limnetica</name>
    <dbReference type="NCBI Taxonomy" id="882452"/>
    <lineage>
        <taxon>Bacteria</taxon>
        <taxon>Bacillati</taxon>
        <taxon>Actinomycetota</taxon>
        <taxon>Actinomycetes</taxon>
        <taxon>Mycobacteriales</taxon>
        <taxon>Nocardiaceae</taxon>
        <taxon>Williamsia</taxon>
    </lineage>
</organism>
<keyword evidence="4 11" id="KW-0808">Transferase</keyword>
<dbReference type="InterPro" id="IPR001173">
    <property type="entry name" value="Glyco_trans_2-like"/>
</dbReference>
<dbReference type="PANTHER" id="PTHR43646">
    <property type="entry name" value="GLYCOSYLTRANSFERASE"/>
    <property type="match status" value="1"/>
</dbReference>
<evidence type="ECO:0000313" key="12">
    <source>
        <dbReference type="Proteomes" id="UP000247591"/>
    </source>
</evidence>
<comment type="pathway">
    <text evidence="7">Carotenoid biosynthesis; staphyloxanthin biosynthesis; staphyloxanthin from farnesyl diphosphate: step 4/5.</text>
</comment>
<comment type="subcellular location">
    <subcellularLocation>
        <location evidence="1">Cell membrane</location>
    </subcellularLocation>
</comment>
<dbReference type="SUPFAM" id="SSF53448">
    <property type="entry name" value="Nucleotide-diphospho-sugar transferases"/>
    <property type="match status" value="1"/>
</dbReference>
<evidence type="ECO:0000256" key="8">
    <source>
        <dbReference type="ARBA" id="ARBA00038120"/>
    </source>
</evidence>
<evidence type="ECO:0000313" key="11">
    <source>
        <dbReference type="EMBL" id="PYE15421.1"/>
    </source>
</evidence>
<dbReference type="Gene3D" id="3.90.550.10">
    <property type="entry name" value="Spore Coat Polysaccharide Biosynthesis Protein SpsA, Chain A"/>
    <property type="match status" value="1"/>
</dbReference>
<feature type="domain" description="Glycosyltransferase 2-like" evidence="10">
    <location>
        <begin position="13"/>
        <end position="147"/>
    </location>
</feature>
<dbReference type="Pfam" id="PF00535">
    <property type="entry name" value="Glycos_transf_2"/>
    <property type="match status" value="1"/>
</dbReference>
<keyword evidence="2" id="KW-1003">Cell membrane</keyword>
<evidence type="ECO:0000256" key="5">
    <source>
        <dbReference type="ARBA" id="ARBA00023136"/>
    </source>
</evidence>
<evidence type="ECO:0000256" key="4">
    <source>
        <dbReference type="ARBA" id="ARBA00022679"/>
    </source>
</evidence>
<dbReference type="GO" id="GO:0016757">
    <property type="term" value="F:glycosyltransferase activity"/>
    <property type="evidence" value="ECO:0007669"/>
    <property type="project" value="UniProtKB-KW"/>
</dbReference>
<evidence type="ECO:0000256" key="7">
    <source>
        <dbReference type="ARBA" id="ARBA00037904"/>
    </source>
</evidence>
<dbReference type="RefSeq" id="WP_245938009.1">
    <property type="nucleotide sequence ID" value="NZ_QJSP01000010.1"/>
</dbReference>
<evidence type="ECO:0000256" key="6">
    <source>
        <dbReference type="ARBA" id="ARBA00037281"/>
    </source>
</evidence>